<proteinExistence type="predicted"/>
<name>A0A0G0T340_9BACT</name>
<sequence>MTLTPEEFNKIPSKEDLNRLEEKVEKIEEKINTVMDVLDGISNKLDVISQEATSNIAAHDRMSEELDNHDLRIKNLELKTI</sequence>
<keyword evidence="1" id="KW-0175">Coiled coil</keyword>
<feature type="coiled-coil region" evidence="1">
    <location>
        <begin position="10"/>
        <end position="79"/>
    </location>
</feature>
<organism evidence="2 3">
    <name type="scientific">Candidatus Falkowbacteria bacterium GW2011_GWF2_39_8</name>
    <dbReference type="NCBI Taxonomy" id="1618642"/>
    <lineage>
        <taxon>Bacteria</taxon>
        <taxon>Candidatus Falkowiibacteriota</taxon>
    </lineage>
</organism>
<protein>
    <submittedName>
        <fullName evidence="2">Uncharacterized protein</fullName>
    </submittedName>
</protein>
<evidence type="ECO:0000313" key="3">
    <source>
        <dbReference type="Proteomes" id="UP000034137"/>
    </source>
</evidence>
<reference evidence="2 3" key="1">
    <citation type="journal article" date="2015" name="Nature">
        <title>rRNA introns, odd ribosomes, and small enigmatic genomes across a large radiation of phyla.</title>
        <authorList>
            <person name="Brown C.T."/>
            <person name="Hug L.A."/>
            <person name="Thomas B.C."/>
            <person name="Sharon I."/>
            <person name="Castelle C.J."/>
            <person name="Singh A."/>
            <person name="Wilkins M.J."/>
            <person name="Williams K.H."/>
            <person name="Banfield J.F."/>
        </authorList>
    </citation>
    <scope>NUCLEOTIDE SEQUENCE [LARGE SCALE GENOMIC DNA]</scope>
</reference>
<dbReference type="Proteomes" id="UP000034137">
    <property type="component" value="Unassembled WGS sequence"/>
</dbReference>
<dbReference type="EMBL" id="LBXO01000039">
    <property type="protein sequence ID" value="KKR32232.1"/>
    <property type="molecule type" value="Genomic_DNA"/>
</dbReference>
<evidence type="ECO:0000313" key="2">
    <source>
        <dbReference type="EMBL" id="KKR32232.1"/>
    </source>
</evidence>
<accession>A0A0G0T340</accession>
<comment type="caution">
    <text evidence="2">The sequence shown here is derived from an EMBL/GenBank/DDBJ whole genome shotgun (WGS) entry which is preliminary data.</text>
</comment>
<dbReference type="AlphaFoldDB" id="A0A0G0T340"/>
<evidence type="ECO:0000256" key="1">
    <source>
        <dbReference type="SAM" id="Coils"/>
    </source>
</evidence>
<gene>
    <name evidence="2" type="ORF">UT64_C0039G0011</name>
</gene>